<comment type="similarity">
    <text evidence="6">Belongs to the peptidase M3 family.</text>
</comment>
<evidence type="ECO:0000256" key="3">
    <source>
        <dbReference type="ARBA" id="ARBA00022801"/>
    </source>
</evidence>
<evidence type="ECO:0000313" key="9">
    <source>
        <dbReference type="Proteomes" id="UP000264294"/>
    </source>
</evidence>
<dbReference type="SUPFAM" id="SSF55486">
    <property type="entry name" value="Metalloproteases ('zincins'), catalytic domain"/>
    <property type="match status" value="1"/>
</dbReference>
<evidence type="ECO:0000256" key="1">
    <source>
        <dbReference type="ARBA" id="ARBA00022670"/>
    </source>
</evidence>
<dbReference type="PANTHER" id="PTHR11804:SF48">
    <property type="entry name" value="PUTATIVE-RELATED"/>
    <property type="match status" value="1"/>
</dbReference>
<keyword evidence="4 6" id="KW-0862">Zinc</keyword>
<accession>A0ABX9KNG0</accession>
<dbReference type="RefSeq" id="WP_042983963.1">
    <property type="nucleotide sequence ID" value="NZ_JMQC01000008.1"/>
</dbReference>
<keyword evidence="1 6" id="KW-0645">Protease</keyword>
<keyword evidence="2 6" id="KW-0479">Metal-binding</keyword>
<evidence type="ECO:0000256" key="5">
    <source>
        <dbReference type="ARBA" id="ARBA00023049"/>
    </source>
</evidence>
<evidence type="ECO:0000256" key="2">
    <source>
        <dbReference type="ARBA" id="ARBA00022723"/>
    </source>
</evidence>
<keyword evidence="3 6" id="KW-0378">Hydrolase</keyword>
<dbReference type="Proteomes" id="UP000264294">
    <property type="component" value="Unassembled WGS sequence"/>
</dbReference>
<gene>
    <name evidence="8" type="ORF">D0U04_26995</name>
</gene>
<evidence type="ECO:0000259" key="7">
    <source>
        <dbReference type="Pfam" id="PF01432"/>
    </source>
</evidence>
<protein>
    <submittedName>
        <fullName evidence="8">M3 family oligoendopeptidase</fullName>
    </submittedName>
</protein>
<keyword evidence="5 6" id="KW-0482">Metalloprotease</keyword>
<reference evidence="8 9" key="1">
    <citation type="submission" date="2018-08" db="EMBL/GenBank/DDBJ databases">
        <title>Bacillus clarus sp. nov. strain PS00077A.</title>
        <authorList>
            <person name="Mendez Acevedo M."/>
            <person name="Carroll L."/>
            <person name="Mukherjee M."/>
            <person name="Wiedmann M."/>
            <person name="Kovac J."/>
        </authorList>
    </citation>
    <scope>NUCLEOTIDE SEQUENCE [LARGE SCALE GENOMIC DNA]</scope>
    <source>
        <strain evidence="8 9">PS00077A</strain>
    </source>
</reference>
<keyword evidence="9" id="KW-1185">Reference proteome</keyword>
<comment type="cofactor">
    <cofactor evidence="6">
        <name>Zn(2+)</name>
        <dbReference type="ChEBI" id="CHEBI:29105"/>
    </cofactor>
    <text evidence="6">Binds 1 zinc ion.</text>
</comment>
<dbReference type="EMBL" id="QVOD01000059">
    <property type="protein sequence ID" value="RFT62906.1"/>
    <property type="molecule type" value="Genomic_DNA"/>
</dbReference>
<dbReference type="NCBIfam" id="TIGR02289">
    <property type="entry name" value="M3_not_pepF"/>
    <property type="match status" value="1"/>
</dbReference>
<name>A0ABX9KNG0_9BACI</name>
<proteinExistence type="inferred from homology"/>
<evidence type="ECO:0000256" key="4">
    <source>
        <dbReference type="ARBA" id="ARBA00022833"/>
    </source>
</evidence>
<organism evidence="8 9">
    <name type="scientific">Bacillus clarus</name>
    <dbReference type="NCBI Taxonomy" id="2338372"/>
    <lineage>
        <taxon>Bacteria</taxon>
        <taxon>Bacillati</taxon>
        <taxon>Bacillota</taxon>
        <taxon>Bacilli</taxon>
        <taxon>Bacillales</taxon>
        <taxon>Bacillaceae</taxon>
        <taxon>Bacillus</taxon>
        <taxon>Bacillus cereus group</taxon>
    </lineage>
</organism>
<feature type="domain" description="Peptidase M3A/M3B catalytic" evidence="7">
    <location>
        <begin position="172"/>
        <end position="513"/>
    </location>
</feature>
<dbReference type="Gene3D" id="1.10.1370.30">
    <property type="match status" value="1"/>
</dbReference>
<evidence type="ECO:0000313" key="8">
    <source>
        <dbReference type="EMBL" id="RFT62906.1"/>
    </source>
</evidence>
<comment type="caution">
    <text evidence="8">The sequence shown here is derived from an EMBL/GenBank/DDBJ whole genome shotgun (WGS) entry which is preliminary data.</text>
</comment>
<dbReference type="InterPro" id="IPR001567">
    <property type="entry name" value="Pept_M3A_M3B_dom"/>
</dbReference>
<dbReference type="InterPro" id="IPR011976">
    <property type="entry name" value="Pept_M3B_oligopep-rel"/>
</dbReference>
<dbReference type="CDD" id="cd09606">
    <property type="entry name" value="M3B_PepF"/>
    <property type="match status" value="1"/>
</dbReference>
<dbReference type="PANTHER" id="PTHR11804">
    <property type="entry name" value="PROTEASE M3 THIMET OLIGOPEPTIDASE-RELATED"/>
    <property type="match status" value="1"/>
</dbReference>
<evidence type="ECO:0000256" key="6">
    <source>
        <dbReference type="RuleBase" id="RU003435"/>
    </source>
</evidence>
<dbReference type="InterPro" id="IPR045090">
    <property type="entry name" value="Pept_M3A_M3B"/>
</dbReference>
<dbReference type="Pfam" id="PF01432">
    <property type="entry name" value="Peptidase_M3"/>
    <property type="match status" value="1"/>
</dbReference>
<sequence>MFNDSKTLKGNGNSKYYDLETLKNTFQELLDQNISSVSELEKWLMAEQRLNAEVEEVLTSHLIAVYRNTKDSTIRDLHEYNQNTIQPLLKNYNAKLDQKFIDCPFSKLLDERRYGYMKKIRLTKSEIFNEKNISLAVKEEALITKYREIMSNITINWNEETRTYAYVKAKLDSQDREIRERAWHALCEARSVVKPEIDCIMNELVQLRHQMALNAGFTNYSEYIFKLKNREYSMEDCYTLHDSVEKYVVPVWKRLGNLFKRELGVEMYRPWDLAPCTLQKTPFDNYVDLLDGVGEMLRRTAPYFQERFQHIRKNGLIDVEEREHKAPGAACFTLPKIKEVFIYSNFSASFNAINALIHEIGHALHFYKQFNNESSMQEGYLREEVAELYSHSLELLLMDKFDVFYKEEGEYKKAQREQLHRAFSLLITPVLGDLFQHWLYTNPDHSAEERDAKYLEICRKYKYASVDTTGVEEEIGASWIESFHYIQFPFYKMEYAIAQLGALQLFQIYRENQEKAIVLFKEGASTDWNVSIQEIYKNTGVTFDFSKEAVQSISEFVLYIMTELE</sequence>